<sequence>MSVTPRISMKMLNSGEETNKEAPPWSAKFPSLRQCGVTNEARPPHSSLDKAFERNKWKKCYNNTPNIFPAFYLSGVAICLLCSYNAVLSTLRIRCKCSAENALKPQEPVGKFYIHTSASYFNANVPAARLFLSTGNDTHRDPPNLLINLFNTHQTPLCISDRLHSLDKWPAAVRATFFPVGWDLLQWFSSFISQLGMDHMGTFLKPALQSQKASSCLEDVRGSWINRNPHRHLPFLKKVVHLPVYRAFSGQSAGRRIRPLLKFSNLVLEELIVFVHADQHIHFRLQDPLSCGGLNVRFGG</sequence>
<accession>A0A0V1HNZ5</accession>
<organism evidence="2 3">
    <name type="scientific">Trichinella zimbabwensis</name>
    <dbReference type="NCBI Taxonomy" id="268475"/>
    <lineage>
        <taxon>Eukaryota</taxon>
        <taxon>Metazoa</taxon>
        <taxon>Ecdysozoa</taxon>
        <taxon>Nematoda</taxon>
        <taxon>Enoplea</taxon>
        <taxon>Dorylaimia</taxon>
        <taxon>Trichinellida</taxon>
        <taxon>Trichinellidae</taxon>
        <taxon>Trichinella</taxon>
    </lineage>
</organism>
<keyword evidence="1" id="KW-1133">Transmembrane helix</keyword>
<feature type="transmembrane region" description="Helical" evidence="1">
    <location>
        <begin position="67"/>
        <end position="87"/>
    </location>
</feature>
<dbReference type="Proteomes" id="UP000055024">
    <property type="component" value="Unassembled WGS sequence"/>
</dbReference>
<proteinExistence type="predicted"/>
<dbReference type="EMBL" id="JYDP01000040">
    <property type="protein sequence ID" value="KRZ12515.1"/>
    <property type="molecule type" value="Genomic_DNA"/>
</dbReference>
<gene>
    <name evidence="2" type="ORF">T11_4201</name>
</gene>
<dbReference type="OrthoDB" id="5942370at2759"/>
<evidence type="ECO:0000256" key="1">
    <source>
        <dbReference type="SAM" id="Phobius"/>
    </source>
</evidence>
<reference evidence="2 3" key="1">
    <citation type="submission" date="2015-01" db="EMBL/GenBank/DDBJ databases">
        <title>Evolution of Trichinella species and genotypes.</title>
        <authorList>
            <person name="Korhonen P.K."/>
            <person name="Edoardo P."/>
            <person name="Giuseppe L.R."/>
            <person name="Gasser R.B."/>
        </authorList>
    </citation>
    <scope>NUCLEOTIDE SEQUENCE [LARGE SCALE GENOMIC DNA]</scope>
    <source>
        <strain evidence="2">ISS1029</strain>
    </source>
</reference>
<protein>
    <submittedName>
        <fullName evidence="2">Uncharacterized protein</fullName>
    </submittedName>
</protein>
<name>A0A0V1HNZ5_9BILA</name>
<keyword evidence="1" id="KW-0472">Membrane</keyword>
<keyword evidence="3" id="KW-1185">Reference proteome</keyword>
<comment type="caution">
    <text evidence="2">The sequence shown here is derived from an EMBL/GenBank/DDBJ whole genome shotgun (WGS) entry which is preliminary data.</text>
</comment>
<evidence type="ECO:0000313" key="2">
    <source>
        <dbReference type="EMBL" id="KRZ12515.1"/>
    </source>
</evidence>
<dbReference type="AlphaFoldDB" id="A0A0V1HNZ5"/>
<keyword evidence="1" id="KW-0812">Transmembrane</keyword>
<evidence type="ECO:0000313" key="3">
    <source>
        <dbReference type="Proteomes" id="UP000055024"/>
    </source>
</evidence>